<evidence type="ECO:0000313" key="3">
    <source>
        <dbReference type="Proteomes" id="UP000186781"/>
    </source>
</evidence>
<dbReference type="PANTHER" id="PTHR30121">
    <property type="entry name" value="UNCHARACTERIZED PROTEIN YJGR-RELATED"/>
    <property type="match status" value="1"/>
</dbReference>
<dbReference type="SUPFAM" id="SSF52540">
    <property type="entry name" value="P-loop containing nucleoside triphosphate hydrolases"/>
    <property type="match status" value="1"/>
</dbReference>
<dbReference type="EMBL" id="MSKX01000041">
    <property type="protein sequence ID" value="OLO80672.1"/>
    <property type="molecule type" value="Genomic_DNA"/>
</dbReference>
<proteinExistence type="predicted"/>
<dbReference type="PANTHER" id="PTHR30121:SF6">
    <property type="entry name" value="SLR6007 PROTEIN"/>
    <property type="match status" value="1"/>
</dbReference>
<dbReference type="InterPro" id="IPR027417">
    <property type="entry name" value="P-loop_NTPase"/>
</dbReference>
<comment type="caution">
    <text evidence="2">The sequence shown here is derived from an EMBL/GenBank/DDBJ whole genome shotgun (WGS) entry which is preliminary data.</text>
</comment>
<sequence length="500" mass="55899">MSLKVGSLVIGRQTRRQRRQVARAEKQRFHEINNQRREHRRREKEAEADLWEGQELPAEGEAGDRMGRSVIPAYLSLTRISTKKAAVQYPFLATDCLGGDGVLIGRDKNSRTAFCFDPFIEYTKGSLSNTNMAIIGSIGTGKSSLMKCMALRDLVFGRRTFVPGDPKGEWTGVVRAVGGAVITIGGTSRDRLNPLDAGRRPERDKEGKVVSDEQWRDMVENQRLTLMTALISTLMDRALNQAEQSALTVALSAAVRRQEVPLLTTVVDELFEPTSSATTLQGFRDSEDLKDVGREIGFALQRLTIGSLKGLFDGPSTVRFDPLAPMMSINLENFMQESEEMALVMACTSSWFEASLRGDDLGQRNVIYEEAHELMRFPKLLGRMRSNFKLVRRWGLRNVIALHRISDLDAVGSLGSKQRAVAEGLLSDTSTRVVYRQESDQLENTQRVLGLSDTSMYAIENLSIGSGLWQVGKRPFLVAHHRTQWEQAITNTDSKMGERK</sequence>
<dbReference type="RefSeq" id="WP_075408822.1">
    <property type="nucleotide sequence ID" value="NZ_MSKX01000041.1"/>
</dbReference>
<keyword evidence="3" id="KW-1185">Reference proteome</keyword>
<organism evidence="2 3">
    <name type="scientific">Actinomyces naeslundii</name>
    <dbReference type="NCBI Taxonomy" id="1655"/>
    <lineage>
        <taxon>Bacteria</taxon>
        <taxon>Bacillati</taxon>
        <taxon>Actinomycetota</taxon>
        <taxon>Actinomycetes</taxon>
        <taxon>Actinomycetales</taxon>
        <taxon>Actinomycetaceae</taxon>
        <taxon>Actinomyces</taxon>
    </lineage>
</organism>
<evidence type="ECO:0000313" key="2">
    <source>
        <dbReference type="EMBL" id="OLO80672.1"/>
    </source>
</evidence>
<feature type="region of interest" description="Disordered" evidence="1">
    <location>
        <begin position="31"/>
        <end position="63"/>
    </location>
</feature>
<evidence type="ECO:0008006" key="4">
    <source>
        <dbReference type="Google" id="ProtNLM"/>
    </source>
</evidence>
<dbReference type="InterPro" id="IPR051162">
    <property type="entry name" value="T4SS_component"/>
</dbReference>
<reference evidence="2 3" key="1">
    <citation type="submission" date="2016-12" db="EMBL/GenBank/DDBJ databases">
        <title>Genomic comparison of strains in the 'Actinomyces naeslundii' group.</title>
        <authorList>
            <person name="Mughal S.R."/>
            <person name="Do T."/>
            <person name="Gilbert S.C."/>
            <person name="Witherden E.A."/>
            <person name="Didelot X."/>
            <person name="Beighton D."/>
        </authorList>
    </citation>
    <scope>NUCLEOTIDE SEQUENCE [LARGE SCALE GENOMIC DNA]</scope>
    <source>
        <strain evidence="2 3">WE6B-3</strain>
    </source>
</reference>
<protein>
    <recommendedName>
        <fullName evidence="4">ATP-binding protein</fullName>
    </recommendedName>
</protein>
<dbReference type="Gene3D" id="3.40.50.300">
    <property type="entry name" value="P-loop containing nucleotide triphosphate hydrolases"/>
    <property type="match status" value="2"/>
</dbReference>
<gene>
    <name evidence="2" type="ORF">BKH13_12805</name>
</gene>
<evidence type="ECO:0000256" key="1">
    <source>
        <dbReference type="SAM" id="MobiDB-lite"/>
    </source>
</evidence>
<accession>A0ABX3EZ12</accession>
<dbReference type="Proteomes" id="UP000186781">
    <property type="component" value="Unassembled WGS sequence"/>
</dbReference>
<name>A0ABX3EZ12_ACTNA</name>